<dbReference type="Gene3D" id="1.10.600.10">
    <property type="entry name" value="Farnesyl Diphosphate Synthase"/>
    <property type="match status" value="1"/>
</dbReference>
<keyword evidence="6" id="KW-0414">Isoprene biosynthesis</keyword>
<dbReference type="EMBL" id="CAJFCW020000001">
    <property type="protein sequence ID" value="CAG9083573.1"/>
    <property type="molecule type" value="Genomic_DNA"/>
</dbReference>
<gene>
    <name evidence="8" type="ORF">BOKJ2_LOCUS1584</name>
</gene>
<dbReference type="OrthoDB" id="6921389at2759"/>
<dbReference type="SUPFAM" id="SSF48576">
    <property type="entry name" value="Terpenoid synthases"/>
    <property type="match status" value="1"/>
</dbReference>
<dbReference type="PANTHER" id="PTHR12001">
    <property type="entry name" value="GERANYLGERANYL PYROPHOSPHATE SYNTHASE"/>
    <property type="match status" value="1"/>
</dbReference>
<comment type="similarity">
    <text evidence="2 7">Belongs to the FPP/GGPP synthase family.</text>
</comment>
<dbReference type="PROSITE" id="PS00723">
    <property type="entry name" value="POLYPRENYL_SYNTHASE_1"/>
    <property type="match status" value="1"/>
</dbReference>
<evidence type="ECO:0000256" key="4">
    <source>
        <dbReference type="ARBA" id="ARBA00022723"/>
    </source>
</evidence>
<accession>A0A811JUI6</accession>
<evidence type="ECO:0000256" key="2">
    <source>
        <dbReference type="ARBA" id="ARBA00006706"/>
    </source>
</evidence>
<dbReference type="GO" id="GO:1990234">
    <property type="term" value="C:transferase complex"/>
    <property type="evidence" value="ECO:0007669"/>
    <property type="project" value="TreeGrafter"/>
</dbReference>
<dbReference type="SFLD" id="SFLDS00005">
    <property type="entry name" value="Isoprenoid_Synthase_Type_I"/>
    <property type="match status" value="1"/>
</dbReference>
<dbReference type="GO" id="GO:0006744">
    <property type="term" value="P:ubiquinone biosynthetic process"/>
    <property type="evidence" value="ECO:0007669"/>
    <property type="project" value="TreeGrafter"/>
</dbReference>
<dbReference type="InterPro" id="IPR033749">
    <property type="entry name" value="Polyprenyl_synt_CS"/>
</dbReference>
<evidence type="ECO:0000256" key="6">
    <source>
        <dbReference type="ARBA" id="ARBA00023229"/>
    </source>
</evidence>
<evidence type="ECO:0000313" key="8">
    <source>
        <dbReference type="EMBL" id="CAD5206900.1"/>
    </source>
</evidence>
<dbReference type="InterPro" id="IPR008949">
    <property type="entry name" value="Isoprenoid_synthase_dom_sf"/>
</dbReference>
<evidence type="ECO:0000256" key="7">
    <source>
        <dbReference type="RuleBase" id="RU004466"/>
    </source>
</evidence>
<dbReference type="EMBL" id="CAJFDH010000001">
    <property type="protein sequence ID" value="CAD5206900.1"/>
    <property type="molecule type" value="Genomic_DNA"/>
</dbReference>
<evidence type="ECO:0000313" key="9">
    <source>
        <dbReference type="Proteomes" id="UP000614601"/>
    </source>
</evidence>
<organism evidence="8 9">
    <name type="scientific">Bursaphelenchus okinawaensis</name>
    <dbReference type="NCBI Taxonomy" id="465554"/>
    <lineage>
        <taxon>Eukaryota</taxon>
        <taxon>Metazoa</taxon>
        <taxon>Ecdysozoa</taxon>
        <taxon>Nematoda</taxon>
        <taxon>Chromadorea</taxon>
        <taxon>Rhabditida</taxon>
        <taxon>Tylenchina</taxon>
        <taxon>Tylenchomorpha</taxon>
        <taxon>Aphelenchoidea</taxon>
        <taxon>Aphelenchoididae</taxon>
        <taxon>Bursaphelenchus</taxon>
    </lineage>
</organism>
<dbReference type="GO" id="GO:0008299">
    <property type="term" value="P:isoprenoid biosynthetic process"/>
    <property type="evidence" value="ECO:0007669"/>
    <property type="project" value="UniProtKB-KW"/>
</dbReference>
<keyword evidence="5" id="KW-0460">Magnesium</keyword>
<dbReference type="PANTHER" id="PTHR12001:SF69">
    <property type="entry name" value="ALL TRANS-POLYPRENYL-DIPHOSPHATE SYNTHASE PDSS1"/>
    <property type="match status" value="1"/>
</dbReference>
<keyword evidence="3 7" id="KW-0808">Transferase</keyword>
<comment type="caution">
    <text evidence="8">The sequence shown here is derived from an EMBL/GenBank/DDBJ whole genome shotgun (WGS) entry which is preliminary data.</text>
</comment>
<sequence length="386" mass="42995">MPVRSLSLIRTFNGFRTSSYRPVRYATTVSATKNRSNVDYQQTATPKDVTRQLDTLPSDILTFLMECQASSGHDASSVFTVKGLQDMAKYYFEKSGKLIRPKIALLMSNVCNHQAKGAQPDIDLENVIRNQYRIAMVAEMIHTASLIHDDVIDEAGTRRGKPTANVKWGNKRAVLGGDRILARATKLLCMTNDPTVITTMASIVDNLVDGEFMQLEVNPTADAVTRFQHYMQKTYYKTASLFANSCLSVSILAGCPIEQRQKAYDFGRHFGLSFQLVDDMLDYVASSAELGKPSVADLKQGLATGPVLFAAQEFPELNEMINRRFAENDDVERAHRIVLDSSALQQTRDLIRHHTQTAISLVKELGNSAASDSLVKLANSQMFRER</sequence>
<dbReference type="GO" id="GO:0005739">
    <property type="term" value="C:mitochondrion"/>
    <property type="evidence" value="ECO:0007669"/>
    <property type="project" value="TreeGrafter"/>
</dbReference>
<dbReference type="Proteomes" id="UP000614601">
    <property type="component" value="Unassembled WGS sequence"/>
</dbReference>
<dbReference type="GO" id="GO:0042811">
    <property type="term" value="P:pheromone biosynthetic process"/>
    <property type="evidence" value="ECO:0007669"/>
    <property type="project" value="UniProtKB-ARBA"/>
</dbReference>
<protein>
    <submittedName>
        <fullName evidence="8">Uncharacterized protein</fullName>
    </submittedName>
</protein>
<dbReference type="Proteomes" id="UP000783686">
    <property type="component" value="Unassembled WGS sequence"/>
</dbReference>
<dbReference type="PROSITE" id="PS00444">
    <property type="entry name" value="POLYPRENYL_SYNTHASE_2"/>
    <property type="match status" value="1"/>
</dbReference>
<evidence type="ECO:0000256" key="5">
    <source>
        <dbReference type="ARBA" id="ARBA00022842"/>
    </source>
</evidence>
<dbReference type="GO" id="GO:0046872">
    <property type="term" value="F:metal ion binding"/>
    <property type="evidence" value="ECO:0007669"/>
    <property type="project" value="UniProtKB-KW"/>
</dbReference>
<reference evidence="8" key="1">
    <citation type="submission" date="2020-09" db="EMBL/GenBank/DDBJ databases">
        <authorList>
            <person name="Kikuchi T."/>
        </authorList>
    </citation>
    <scope>NUCLEOTIDE SEQUENCE</scope>
    <source>
        <strain evidence="8">SH1</strain>
    </source>
</reference>
<dbReference type="InterPro" id="IPR000092">
    <property type="entry name" value="Polyprenyl_synt"/>
</dbReference>
<dbReference type="Pfam" id="PF00348">
    <property type="entry name" value="polyprenyl_synt"/>
    <property type="match status" value="1"/>
</dbReference>
<evidence type="ECO:0000256" key="1">
    <source>
        <dbReference type="ARBA" id="ARBA00001946"/>
    </source>
</evidence>
<dbReference type="AlphaFoldDB" id="A0A811JUI6"/>
<dbReference type="GO" id="GO:0004659">
    <property type="term" value="F:prenyltransferase activity"/>
    <property type="evidence" value="ECO:0007669"/>
    <property type="project" value="InterPro"/>
</dbReference>
<keyword evidence="4" id="KW-0479">Metal-binding</keyword>
<evidence type="ECO:0000256" key="3">
    <source>
        <dbReference type="ARBA" id="ARBA00022679"/>
    </source>
</evidence>
<proteinExistence type="inferred from homology"/>
<dbReference type="CDD" id="cd00685">
    <property type="entry name" value="Trans_IPPS_HT"/>
    <property type="match status" value="1"/>
</dbReference>
<comment type="cofactor">
    <cofactor evidence="1">
        <name>Mg(2+)</name>
        <dbReference type="ChEBI" id="CHEBI:18420"/>
    </cofactor>
</comment>
<name>A0A811JUI6_9BILA</name>
<keyword evidence="9" id="KW-1185">Reference proteome</keyword>